<evidence type="ECO:0000313" key="2">
    <source>
        <dbReference type="Proteomes" id="UP001500618"/>
    </source>
</evidence>
<keyword evidence="2" id="KW-1185">Reference proteome</keyword>
<organism evidence="1 2">
    <name type="scientific">Fodinicola feengrottensis</name>
    <dbReference type="NCBI Taxonomy" id="435914"/>
    <lineage>
        <taxon>Bacteria</taxon>
        <taxon>Bacillati</taxon>
        <taxon>Actinomycetota</taxon>
        <taxon>Actinomycetes</taxon>
        <taxon>Mycobacteriales</taxon>
        <taxon>Fodinicola</taxon>
    </lineage>
</organism>
<protein>
    <submittedName>
        <fullName evidence="1">Uncharacterized protein</fullName>
    </submittedName>
</protein>
<evidence type="ECO:0000313" key="1">
    <source>
        <dbReference type="EMBL" id="GAA1658258.1"/>
    </source>
</evidence>
<name>A0ABP4RN83_9ACTN</name>
<proteinExistence type="predicted"/>
<reference evidence="2" key="1">
    <citation type="journal article" date="2019" name="Int. J. Syst. Evol. Microbiol.">
        <title>The Global Catalogue of Microorganisms (GCM) 10K type strain sequencing project: providing services to taxonomists for standard genome sequencing and annotation.</title>
        <authorList>
            <consortium name="The Broad Institute Genomics Platform"/>
            <consortium name="The Broad Institute Genome Sequencing Center for Infectious Disease"/>
            <person name="Wu L."/>
            <person name="Ma J."/>
        </authorList>
    </citation>
    <scope>NUCLEOTIDE SEQUENCE [LARGE SCALE GENOMIC DNA]</scope>
    <source>
        <strain evidence="2">JCM 14718</strain>
    </source>
</reference>
<accession>A0ABP4RN83</accession>
<sequence>MGTVTPASTTKLGRTLMSLTLNGKQYEIPAAALPYLGRGLDLSLFDVAALRAAEVDGRIPVSLGYQGNQPAVAGVTMTGPHTGYLSAESARTFGDAVARQFVADHRKSGPKPMASPTFTSGAKLSLAGATTPAPKPMYVMKTLTLKASDIDGAPANSATALVQNLDNGNRFEEIDPFFDGEARESVPVGNYAATIVYFDVNTDGDVTGLRVVTRPQFAVTEDATMSFAATEATSEVTMRTPRPAELQEGGFVLDRGGAAGYGSYTDVAVAPGGPIWVSPTTTPVTIGTMHSYPYRRLTSPAGRGEPYTYSLQYLSTGVIPQQVYTASSANTATIDASYYSDIDSTGFQGRTAFYPFELNYFVFHGFGNPLSMPTRRLEYVSAGNSIAWAAFASTNVWTDPRFPGFPMSGGGQGGSARRYTPGEKVTEAWNEFPLSTRAPVNLAGSQTNGQFEPGVVRSGDTETFNLSPFSDNETGHVGWLDIGNHRDPESETYELDQDGSKIADGPVIAKTAQIPDATVKAAVSTLHLTIDAARSGPDYKLSTGNHSEWTWQSHHQEGTLPPGYGCGFEFVSPTNCSVEPLMTAQTVVRGMSLHGTVPAGLQTMDLTLSHLQLTPQSPIPSAKVEFSTDDGTTWHQARTVRVGNGHYLAVFTAPTGFVSLRVSGTDTVGGSIIQTVNHAYQTV</sequence>
<dbReference type="Proteomes" id="UP001500618">
    <property type="component" value="Unassembled WGS sequence"/>
</dbReference>
<gene>
    <name evidence="1" type="ORF">GCM10009765_04630</name>
</gene>
<dbReference type="EMBL" id="BAAANY010000001">
    <property type="protein sequence ID" value="GAA1658258.1"/>
    <property type="molecule type" value="Genomic_DNA"/>
</dbReference>
<comment type="caution">
    <text evidence="1">The sequence shown here is derived from an EMBL/GenBank/DDBJ whole genome shotgun (WGS) entry which is preliminary data.</text>
</comment>